<dbReference type="PROSITE" id="PS50878">
    <property type="entry name" value="RT_POL"/>
    <property type="match status" value="1"/>
</dbReference>
<evidence type="ECO:0000256" key="3">
    <source>
        <dbReference type="ARBA" id="ARBA00004709"/>
    </source>
</evidence>
<name>A0A438J591_VITVI</name>
<dbReference type="EMBL" id="QGNW01000062">
    <property type="protein sequence ID" value="RVX04140.1"/>
    <property type="molecule type" value="Genomic_DNA"/>
</dbReference>
<dbReference type="GO" id="GO:0046872">
    <property type="term" value="F:metal ion binding"/>
    <property type="evidence" value="ECO:0007669"/>
    <property type="project" value="UniProtKB-KW"/>
</dbReference>
<dbReference type="SUPFAM" id="SSF69765">
    <property type="entry name" value="IpsF-like"/>
    <property type="match status" value="1"/>
</dbReference>
<proteinExistence type="predicted"/>
<dbReference type="InterPro" id="IPR043502">
    <property type="entry name" value="DNA/RNA_pol_sf"/>
</dbReference>
<dbReference type="InterPro" id="IPR036571">
    <property type="entry name" value="MECDP_synthase_sf"/>
</dbReference>
<organism evidence="10 11">
    <name type="scientific">Vitis vinifera</name>
    <name type="common">Grape</name>
    <dbReference type="NCBI Taxonomy" id="29760"/>
    <lineage>
        <taxon>Eukaryota</taxon>
        <taxon>Viridiplantae</taxon>
        <taxon>Streptophyta</taxon>
        <taxon>Embryophyta</taxon>
        <taxon>Tracheophyta</taxon>
        <taxon>Spermatophyta</taxon>
        <taxon>Magnoliopsida</taxon>
        <taxon>eudicotyledons</taxon>
        <taxon>Gunneridae</taxon>
        <taxon>Pentapetalae</taxon>
        <taxon>rosids</taxon>
        <taxon>Vitales</taxon>
        <taxon>Vitaceae</taxon>
        <taxon>Viteae</taxon>
        <taxon>Vitis</taxon>
    </lineage>
</organism>
<dbReference type="InterPro" id="IPR003526">
    <property type="entry name" value="MECDP_synthase"/>
</dbReference>
<dbReference type="UniPathway" id="UPA00056">
    <property type="reaction ID" value="UER00095"/>
</dbReference>
<comment type="pathway">
    <text evidence="3">Isoprenoid biosynthesis; isopentenyl diphosphate biosynthesis via DXP pathway; isopentenyl diphosphate from 1-deoxy-D-xylulose 5-phosphate: step 4/6.</text>
</comment>
<keyword evidence="7" id="KW-0456">Lyase</keyword>
<gene>
    <name evidence="10" type="primary">ISPF_0</name>
    <name evidence="10" type="ORF">CK203_015544</name>
</gene>
<dbReference type="PANTHER" id="PTHR33116">
    <property type="entry name" value="REVERSE TRANSCRIPTASE ZINC-BINDING DOMAIN-CONTAINING PROTEIN-RELATED-RELATED"/>
    <property type="match status" value="1"/>
</dbReference>
<dbReference type="GO" id="GO:0016114">
    <property type="term" value="P:terpenoid biosynthetic process"/>
    <property type="evidence" value="ECO:0007669"/>
    <property type="project" value="InterPro"/>
</dbReference>
<dbReference type="InterPro" id="IPR025558">
    <property type="entry name" value="DUF4283"/>
</dbReference>
<evidence type="ECO:0000259" key="9">
    <source>
        <dbReference type="PROSITE" id="PS50878"/>
    </source>
</evidence>
<feature type="region of interest" description="Disordered" evidence="8">
    <location>
        <begin position="410"/>
        <end position="438"/>
    </location>
</feature>
<dbReference type="Proteomes" id="UP000288805">
    <property type="component" value="Unassembled WGS sequence"/>
</dbReference>
<dbReference type="EC" id="4.6.1.12" evidence="4"/>
<evidence type="ECO:0000256" key="2">
    <source>
        <dbReference type="ARBA" id="ARBA00001968"/>
    </source>
</evidence>
<dbReference type="CDD" id="cd01650">
    <property type="entry name" value="RT_nLTR_like"/>
    <property type="match status" value="1"/>
</dbReference>
<evidence type="ECO:0000256" key="5">
    <source>
        <dbReference type="ARBA" id="ARBA00022723"/>
    </source>
</evidence>
<feature type="domain" description="Reverse transcriptase" evidence="9">
    <location>
        <begin position="1099"/>
        <end position="1357"/>
    </location>
</feature>
<dbReference type="Gene3D" id="3.60.10.10">
    <property type="entry name" value="Endonuclease/exonuclease/phosphatase"/>
    <property type="match status" value="1"/>
</dbReference>
<keyword evidence="5" id="KW-0479">Metal-binding</keyword>
<dbReference type="GO" id="GO:0008685">
    <property type="term" value="F:2-C-methyl-D-erythritol 2,4-cyclodiphosphate synthase activity"/>
    <property type="evidence" value="ECO:0007669"/>
    <property type="project" value="UniProtKB-EC"/>
</dbReference>
<dbReference type="Pfam" id="PF02542">
    <property type="entry name" value="YgbB"/>
    <property type="match status" value="1"/>
</dbReference>
<evidence type="ECO:0000313" key="11">
    <source>
        <dbReference type="Proteomes" id="UP000288805"/>
    </source>
</evidence>
<comment type="cofactor">
    <cofactor evidence="2">
        <name>a divalent metal cation</name>
        <dbReference type="ChEBI" id="CHEBI:60240"/>
    </cofactor>
</comment>
<accession>A0A438J591</accession>
<evidence type="ECO:0000256" key="4">
    <source>
        <dbReference type="ARBA" id="ARBA00012579"/>
    </source>
</evidence>
<dbReference type="Pfam" id="PF14111">
    <property type="entry name" value="DUF4283"/>
    <property type="match status" value="1"/>
</dbReference>
<protein>
    <recommendedName>
        <fullName evidence="4">2-C-methyl-D-erythritol 2,4-cyclodiphosphate synthase</fullName>
        <ecNumber evidence="4">4.6.1.12</ecNumber>
    </recommendedName>
</protein>
<evidence type="ECO:0000256" key="6">
    <source>
        <dbReference type="ARBA" id="ARBA00023229"/>
    </source>
</evidence>
<dbReference type="GO" id="GO:0019288">
    <property type="term" value="P:isopentenyl diphosphate biosynthetic process, methylerythritol 4-phosphate pathway"/>
    <property type="evidence" value="ECO:0007669"/>
    <property type="project" value="UniProtKB-UniPathway"/>
</dbReference>
<sequence length="1571" mass="177372">MAMAAPIHASSITKISSTKQIYPFTSHYRPSSLVLSHTLSIHSTLRRPMVAAAATTAVEAEPRSNSTAPSKSLPFRVGHGFDLHRLEPGYPLIIGGIDIPHDRGCEAHSDGDVLLHCVVDAILGALGLPDIGQIFPDSDPKWKGAPSSVFIKEAVKERERGCERGRRRCDGEEEEERSASQIRRKESRFSVESKEFEIAVEEKRKDPRMHCGEEGRGLVMGRLGAESLTFFLEGLNLCINGEKETTWGRDWKEQGRVYSMIRGTNRAGGFIRLGVSDVEGKRFCVFVPRGRRDKKGWTIMAEKLKQVLGFFGKNPEKYKGKVVEKIAMGGSYATMVRKSTTGNLNAVAIKSWDLKGNLGLAKLNKRKALLEFEDLEEARRVVSSGSCAWEGTPVRLEHWSPRSGCWAEGKREGTYGDEADRQSREVRGEEDPRAGQRVMKGWGSGRLEMLHPSDDGTLLQGGGSGRMETSPVPSPSNRSALPLAQMTANGLLGLKACTTKGSKALAVQEVTDPAHSQFPEAEFFARGRMRIKGSYKEGGILILILFLDRTLGGESFDHSGDLDEEGRADKSLWLTVYKACNERIKECKEVGGIHCNSDKGREMEGAGVIEDAQIVRSELEGNWEESGLARFSKFLGFPTEGLEKEILNFLTKIRKRREKIHSKELLEKSKFERELKRLECSINYEGGMKQKGSHCEKYRSREIPRLESSECGGSSGGIFICWDRRALDMLDWEEGQFTLSCRFRNIEDGNVWVFTGVYGPFTKVERNALWEEFGAIRGLWEDPWCIGGDFNITLFSRERSGQRRISSAMRNFAEIVDDLGWWICRCRGEILPGMGAAPTGVRSFPNYASGGGIRRGPTPFRFENMWLKAEGFKELVRSWWQGIDVRGSASYKLATKMKEIKQKLKVWNREVFGKLESNKSAALQQVEFWDREENDRILTMEEVELKKEAKENYKKWVIMEETHWRQLSREIWLKEGDRNTGFFHRMASAHRRNNCMERVKINGEWFLEEQEIREGIANAFKELLSEDMGWKADIGSLQLDQISQEEAEMLERPFTEEEIQGALMEMNGDKAPGPDGFTLAFWQSCWEFVKEEIIEMFKEFFEHSSFLKSLNNTFLVLIPKKCGAEDLGDFRPISLLGGLYKLLAKVLANRLKRVVGKVVSNSQNAFVRGRQILDASLIANEVIDSWQKRREKGLICKLDIEKAYDSINWKFLLKLNSVMVNGVPAGFFPSSKGLRQGDPLSPYLFVMGMEVLDVLIRRAVEGGFLSGCNIRGGSESPLHISHLFFADDTIIFCEARKDHLTHLSWVLFWFEAASGLKINLAKSEIIPVGEVVGMEELAVELGCKVGSLPSQYLGLPLGVRNRAPYMWDGVEERVRRRLALWKRQYISKGGRVTLIKSTLASMPIYQMSIFRMPKMVARRLEKLQRDFLWGGGQMEGKTHLVNWEVVCTDKTKGGLGIRKLALLNKALLGKDMEGRATQSGFGQMCGVQRQRCPIVFLISLLWRFKGTQRLRKCGIKIRMLRGHKPSGVEDSVLWSKGGRAHFRVKEAYNLLVRSEDTGFPSRKHLGDKGAN</sequence>
<evidence type="ECO:0000256" key="1">
    <source>
        <dbReference type="ARBA" id="ARBA00000200"/>
    </source>
</evidence>
<keyword evidence="6" id="KW-0414">Isoprene biosynthesis</keyword>
<comment type="caution">
    <text evidence="10">The sequence shown here is derived from an EMBL/GenBank/DDBJ whole genome shotgun (WGS) entry which is preliminary data.</text>
</comment>
<feature type="compositionally biased region" description="Basic and acidic residues" evidence="8">
    <location>
        <begin position="410"/>
        <end position="434"/>
    </location>
</feature>
<dbReference type="Pfam" id="PF00078">
    <property type="entry name" value="RVT_1"/>
    <property type="match status" value="1"/>
</dbReference>
<dbReference type="SUPFAM" id="SSF56672">
    <property type="entry name" value="DNA/RNA polymerases"/>
    <property type="match status" value="1"/>
</dbReference>
<dbReference type="InterPro" id="IPR020555">
    <property type="entry name" value="MECDP_synthase_CS"/>
</dbReference>
<evidence type="ECO:0000256" key="8">
    <source>
        <dbReference type="SAM" id="MobiDB-lite"/>
    </source>
</evidence>
<dbReference type="Gene3D" id="3.30.1330.50">
    <property type="entry name" value="2-C-methyl-D-erythritol 2,4-cyclodiphosphate synthase"/>
    <property type="match status" value="1"/>
</dbReference>
<comment type="catalytic activity">
    <reaction evidence="1">
        <text>4-CDP-2-C-methyl-D-erythritol 2-phosphate = 2-C-methyl-D-erythritol 2,4-cyclic diphosphate + CMP</text>
        <dbReference type="Rhea" id="RHEA:23864"/>
        <dbReference type="ChEBI" id="CHEBI:57919"/>
        <dbReference type="ChEBI" id="CHEBI:58483"/>
        <dbReference type="ChEBI" id="CHEBI:60377"/>
        <dbReference type="EC" id="4.6.1.12"/>
    </reaction>
</comment>
<dbReference type="InterPro" id="IPR036691">
    <property type="entry name" value="Endo/exonu/phosph_ase_sf"/>
</dbReference>
<evidence type="ECO:0000256" key="7">
    <source>
        <dbReference type="ARBA" id="ARBA00023239"/>
    </source>
</evidence>
<dbReference type="CDD" id="cd00554">
    <property type="entry name" value="MECDP_synthase"/>
    <property type="match status" value="1"/>
</dbReference>
<reference evidence="10 11" key="1">
    <citation type="journal article" date="2018" name="PLoS Genet.">
        <title>Population sequencing reveals clonal diversity and ancestral inbreeding in the grapevine cultivar Chardonnay.</title>
        <authorList>
            <person name="Roach M.J."/>
            <person name="Johnson D.L."/>
            <person name="Bohlmann J."/>
            <person name="van Vuuren H.J."/>
            <person name="Jones S.J."/>
            <person name="Pretorius I.S."/>
            <person name="Schmidt S.A."/>
            <person name="Borneman A.R."/>
        </authorList>
    </citation>
    <scope>NUCLEOTIDE SEQUENCE [LARGE SCALE GENOMIC DNA]</scope>
    <source>
        <strain evidence="11">cv. Chardonnay</strain>
        <tissue evidence="10">Leaf</tissue>
    </source>
</reference>
<dbReference type="PROSITE" id="PS01350">
    <property type="entry name" value="ISPF"/>
    <property type="match status" value="1"/>
</dbReference>
<dbReference type="PANTHER" id="PTHR33116:SF78">
    <property type="entry name" value="OS12G0587133 PROTEIN"/>
    <property type="match status" value="1"/>
</dbReference>
<evidence type="ECO:0000313" key="10">
    <source>
        <dbReference type="EMBL" id="RVX04140.1"/>
    </source>
</evidence>
<dbReference type="InterPro" id="IPR000477">
    <property type="entry name" value="RT_dom"/>
</dbReference>
<dbReference type="SUPFAM" id="SSF56219">
    <property type="entry name" value="DNase I-like"/>
    <property type="match status" value="1"/>
</dbReference>